<dbReference type="Proteomes" id="UP000095280">
    <property type="component" value="Unplaced"/>
</dbReference>
<evidence type="ECO:0000313" key="1">
    <source>
        <dbReference type="Proteomes" id="UP000095280"/>
    </source>
</evidence>
<proteinExistence type="predicted"/>
<name>A0A1I8FA30_9PLAT</name>
<organism evidence="1 2">
    <name type="scientific">Macrostomum lignano</name>
    <dbReference type="NCBI Taxonomy" id="282301"/>
    <lineage>
        <taxon>Eukaryota</taxon>
        <taxon>Metazoa</taxon>
        <taxon>Spiralia</taxon>
        <taxon>Lophotrochozoa</taxon>
        <taxon>Platyhelminthes</taxon>
        <taxon>Rhabditophora</taxon>
        <taxon>Macrostomorpha</taxon>
        <taxon>Macrostomida</taxon>
        <taxon>Macrostomidae</taxon>
        <taxon>Macrostomum</taxon>
    </lineage>
</organism>
<keyword evidence="1" id="KW-1185">Reference proteome</keyword>
<reference evidence="2" key="1">
    <citation type="submission" date="2016-11" db="UniProtKB">
        <authorList>
            <consortium name="WormBaseParasite"/>
        </authorList>
    </citation>
    <scope>IDENTIFICATION</scope>
</reference>
<sequence length="40" mass="4596">MDLHREMLSDLEVISNHEMHTGFWQTGPACWQVLKAANQA</sequence>
<dbReference type="WBParaSite" id="maker-unitig_26523-snap-gene-0.2-mRNA-1">
    <property type="protein sequence ID" value="maker-unitig_26523-snap-gene-0.2-mRNA-1"/>
    <property type="gene ID" value="maker-unitig_26523-snap-gene-0.2"/>
</dbReference>
<accession>A0A1I8FA30</accession>
<protein>
    <submittedName>
        <fullName evidence="2">Metal-dependent phosphohydrolase</fullName>
    </submittedName>
</protein>
<evidence type="ECO:0000313" key="2">
    <source>
        <dbReference type="WBParaSite" id="maker-unitig_26523-snap-gene-0.2-mRNA-1"/>
    </source>
</evidence>
<dbReference type="AlphaFoldDB" id="A0A1I8FA30"/>